<organism evidence="1 2">
    <name type="scientific">Streptomyces angustmyceticus</name>
    <dbReference type="NCBI Taxonomy" id="285578"/>
    <lineage>
        <taxon>Bacteria</taxon>
        <taxon>Bacillati</taxon>
        <taxon>Actinomycetota</taxon>
        <taxon>Actinomycetes</taxon>
        <taxon>Kitasatosporales</taxon>
        <taxon>Streptomycetaceae</taxon>
        <taxon>Streptomyces</taxon>
    </lineage>
</organism>
<proteinExistence type="predicted"/>
<sequence length="102" mass="10900">MGVERFDGQGAARRTHQTLDGLVGLVRAAVDIVGELPHGVCHFAVAYDQELARIRHHQHEATSVQFTVFQALAAVGVGHEQADDIVLHGGWGGGRGPRLEDG</sequence>
<dbReference type="AlphaFoldDB" id="A0A5J4L8C7"/>
<gene>
    <name evidence="1" type="ORF">San01_09490</name>
</gene>
<accession>A0A5J4L8C7</accession>
<name>A0A5J4L8C7_9ACTN</name>
<keyword evidence="2" id="KW-1185">Reference proteome</keyword>
<comment type="caution">
    <text evidence="1">The sequence shown here is derived from an EMBL/GenBank/DDBJ whole genome shotgun (WGS) entry which is preliminary data.</text>
</comment>
<dbReference type="Proteomes" id="UP000325598">
    <property type="component" value="Unassembled WGS sequence"/>
</dbReference>
<evidence type="ECO:0000313" key="1">
    <source>
        <dbReference type="EMBL" id="GES28462.1"/>
    </source>
</evidence>
<evidence type="ECO:0000313" key="2">
    <source>
        <dbReference type="Proteomes" id="UP000325598"/>
    </source>
</evidence>
<protein>
    <submittedName>
        <fullName evidence="1">Uncharacterized protein</fullName>
    </submittedName>
</protein>
<dbReference type="EMBL" id="BLAG01000004">
    <property type="protein sequence ID" value="GES28462.1"/>
    <property type="molecule type" value="Genomic_DNA"/>
</dbReference>
<reference evidence="1 2" key="1">
    <citation type="submission" date="2019-10" db="EMBL/GenBank/DDBJ databases">
        <title>Whole genome shotgun sequence of Streptomyces angustmyceticus NBRC 3934.</title>
        <authorList>
            <person name="Hosoyama A."/>
            <person name="Ichikawa N."/>
            <person name="Kimura A."/>
            <person name="Kitahashi Y."/>
            <person name="Komaki H."/>
            <person name="Uohara A."/>
        </authorList>
    </citation>
    <scope>NUCLEOTIDE SEQUENCE [LARGE SCALE GENOMIC DNA]</scope>
    <source>
        <strain evidence="1 2">NBRC 3934</strain>
    </source>
</reference>